<reference evidence="4" key="1">
    <citation type="submission" date="2016-11" db="UniProtKB">
        <authorList>
            <consortium name="WormBaseParasite"/>
        </authorList>
    </citation>
    <scope>IDENTIFICATION</scope>
</reference>
<feature type="region of interest" description="Disordered" evidence="1">
    <location>
        <begin position="476"/>
        <end position="499"/>
    </location>
</feature>
<organism evidence="3 4">
    <name type="scientific">Macrostomum lignano</name>
    <dbReference type="NCBI Taxonomy" id="282301"/>
    <lineage>
        <taxon>Eukaryota</taxon>
        <taxon>Metazoa</taxon>
        <taxon>Spiralia</taxon>
        <taxon>Lophotrochozoa</taxon>
        <taxon>Platyhelminthes</taxon>
        <taxon>Rhabditophora</taxon>
        <taxon>Macrostomorpha</taxon>
        <taxon>Macrostomida</taxon>
        <taxon>Macrostomidae</taxon>
        <taxon>Macrostomum</taxon>
    </lineage>
</organism>
<keyword evidence="3" id="KW-1185">Reference proteome</keyword>
<keyword evidence="2" id="KW-0472">Membrane</keyword>
<protein>
    <submittedName>
        <fullName evidence="4">Protein kinase domain-containing protein</fullName>
    </submittedName>
</protein>
<keyword evidence="2" id="KW-1133">Transmembrane helix</keyword>
<feature type="transmembrane region" description="Helical" evidence="2">
    <location>
        <begin position="397"/>
        <end position="419"/>
    </location>
</feature>
<dbReference type="WBParaSite" id="maker-unitig_21987-snap-gene-0.2-mRNA-1">
    <property type="protein sequence ID" value="maker-unitig_21987-snap-gene-0.2-mRNA-1"/>
    <property type="gene ID" value="maker-unitig_21987-snap-gene-0.2"/>
</dbReference>
<keyword evidence="2" id="KW-0812">Transmembrane</keyword>
<sequence length="499" mass="54173">QDSGLGLLSTAAENAKAAKQYGQCYAATNSTETAVCLCPKRLSTANVEGATVKQYCSKQHAKEKGLTSKNSTAFIGGYGSLPAAASRCAGCTRPPDGVYTAILALDSKQRLRQRDSQRTRYPTYQVLEATLKRHVGPRNFHTYPDIYRRHRMPGRARERCRLGGSACRYLIPNFTSKRARFASAPSEVEDSPLLSRGPLSGLSLDLRVLNEWNRMIGEARTRTKLLSWTFLLHDRTGAKGDRDASPPTSRRHRLMTAGLPAERQRPQRQTDHRLLRRRSPPDCSDRVLDSGFTADFRSTRPKGGLHMQTGGFPAFRLGNSPNLYFPVHCPGDVPAFGREAVRTDQLRVGQDGQAEPGQQCLGYRDGVHVWWRSSGTRNGRSRSRAARPGMCLSTRQVIVIILILLVLLALVSGLVIVVYRRRPAHLGSATSSPSRASSQDGGPSSSAAIAASAACRGGGAIGGVIAAARRDNDLDDLDEDVVGTPRSIGEATRLGGGED</sequence>
<evidence type="ECO:0000313" key="4">
    <source>
        <dbReference type="WBParaSite" id="maker-unitig_21987-snap-gene-0.2-mRNA-1"/>
    </source>
</evidence>
<evidence type="ECO:0000256" key="1">
    <source>
        <dbReference type="SAM" id="MobiDB-lite"/>
    </source>
</evidence>
<evidence type="ECO:0000256" key="2">
    <source>
        <dbReference type="SAM" id="Phobius"/>
    </source>
</evidence>
<dbReference type="Proteomes" id="UP000095280">
    <property type="component" value="Unplaced"/>
</dbReference>
<name>A0A1I8F662_9PLAT</name>
<dbReference type="AlphaFoldDB" id="A0A1I8F662"/>
<accession>A0A1I8F662</accession>
<feature type="compositionally biased region" description="Basic and acidic residues" evidence="1">
    <location>
        <begin position="262"/>
        <end position="288"/>
    </location>
</feature>
<evidence type="ECO:0000313" key="3">
    <source>
        <dbReference type="Proteomes" id="UP000095280"/>
    </source>
</evidence>
<proteinExistence type="predicted"/>
<feature type="region of interest" description="Disordered" evidence="1">
    <location>
        <begin position="237"/>
        <end position="289"/>
    </location>
</feature>